<evidence type="ECO:0000256" key="1">
    <source>
        <dbReference type="SAM" id="MobiDB-lite"/>
    </source>
</evidence>
<dbReference type="EMBL" id="JAVLET010000011">
    <property type="protein sequence ID" value="KAL0466910.1"/>
    <property type="molecule type" value="Genomic_DNA"/>
</dbReference>
<feature type="region of interest" description="Disordered" evidence="1">
    <location>
        <begin position="1"/>
        <end position="31"/>
    </location>
</feature>
<dbReference type="Proteomes" id="UP001451303">
    <property type="component" value="Unassembled WGS sequence"/>
</dbReference>
<keyword evidence="3" id="KW-1185">Reference proteome</keyword>
<organism evidence="2 3">
    <name type="scientific">Neurospora intermedia</name>
    <dbReference type="NCBI Taxonomy" id="5142"/>
    <lineage>
        <taxon>Eukaryota</taxon>
        <taxon>Fungi</taxon>
        <taxon>Dikarya</taxon>
        <taxon>Ascomycota</taxon>
        <taxon>Pezizomycotina</taxon>
        <taxon>Sordariomycetes</taxon>
        <taxon>Sordariomycetidae</taxon>
        <taxon>Sordariales</taxon>
        <taxon>Sordariaceae</taxon>
        <taxon>Neurospora</taxon>
    </lineage>
</organism>
<evidence type="ECO:0000313" key="3">
    <source>
        <dbReference type="Proteomes" id="UP001451303"/>
    </source>
</evidence>
<protein>
    <submittedName>
        <fullName evidence="2">Uncharacterized protein</fullName>
    </submittedName>
</protein>
<name>A0ABR3D2J6_NEUIN</name>
<evidence type="ECO:0000313" key="2">
    <source>
        <dbReference type="EMBL" id="KAL0466910.1"/>
    </source>
</evidence>
<reference evidence="2 3" key="1">
    <citation type="submission" date="2023-09" db="EMBL/GenBank/DDBJ databases">
        <title>Multi-omics analysis of a traditional fermented food reveals byproduct-associated fungal strains for waste-to-food upcycling.</title>
        <authorList>
            <consortium name="Lawrence Berkeley National Laboratory"/>
            <person name="Rekdal V.M."/>
            <person name="Villalobos-Escobedo J.M."/>
            <person name="Rodriguez-Valeron N."/>
            <person name="Garcia M.O."/>
            <person name="Vasquez D.P."/>
            <person name="Damayanti I."/>
            <person name="Sorensen P.M."/>
            <person name="Baidoo E.E."/>
            <person name="De Carvalho A.C."/>
            <person name="Riley R."/>
            <person name="Lipzen A."/>
            <person name="He G."/>
            <person name="Yan M."/>
            <person name="Haridas S."/>
            <person name="Daum C."/>
            <person name="Yoshinaga Y."/>
            <person name="Ng V."/>
            <person name="Grigoriev I.V."/>
            <person name="Munk R."/>
            <person name="Nuraida L."/>
            <person name="Wijaya C.H."/>
            <person name="Morales P.-C."/>
            <person name="Keasling J.D."/>
        </authorList>
    </citation>
    <scope>NUCLEOTIDE SEQUENCE [LARGE SCALE GENOMIC DNA]</scope>
    <source>
        <strain evidence="2 3">FGSC 2613</strain>
    </source>
</reference>
<accession>A0ABR3D2J6</accession>
<sequence>MRLRCHDRSLDSATATATATDGQGQGRKPTLPLDLWSRQGSLAGHKSVSGAIPLVFRFRASKQYKSVAVVTESLTPS</sequence>
<comment type="caution">
    <text evidence="2">The sequence shown here is derived from an EMBL/GenBank/DDBJ whole genome shotgun (WGS) entry which is preliminary data.</text>
</comment>
<proteinExistence type="predicted"/>
<feature type="compositionally biased region" description="Basic and acidic residues" evidence="1">
    <location>
        <begin position="1"/>
        <end position="10"/>
    </location>
</feature>
<gene>
    <name evidence="2" type="ORF">QR685DRAFT_574973</name>
</gene>